<gene>
    <name evidence="3" type="ORF">GM418_19780</name>
</gene>
<dbReference type="RefSeq" id="WP_158868971.1">
    <property type="nucleotide sequence ID" value="NZ_CP046401.1"/>
</dbReference>
<dbReference type="InterPro" id="IPR006121">
    <property type="entry name" value="HMA_dom"/>
</dbReference>
<protein>
    <submittedName>
        <fullName evidence="3">ATPase</fullName>
    </submittedName>
</protein>
<dbReference type="Proteomes" id="UP000428260">
    <property type="component" value="Chromosome"/>
</dbReference>
<dbReference type="SUPFAM" id="SSF55008">
    <property type="entry name" value="HMA, heavy metal-associated domain"/>
    <property type="match status" value="1"/>
</dbReference>
<dbReference type="Gene3D" id="3.30.70.100">
    <property type="match status" value="1"/>
</dbReference>
<feature type="signal peptide" evidence="1">
    <location>
        <begin position="1"/>
        <end position="21"/>
    </location>
</feature>
<evidence type="ECO:0000259" key="2">
    <source>
        <dbReference type="PROSITE" id="PS50846"/>
    </source>
</evidence>
<proteinExistence type="predicted"/>
<feature type="chain" id="PRO_5026012129" evidence="1">
    <location>
        <begin position="22"/>
        <end position="127"/>
    </location>
</feature>
<evidence type="ECO:0000313" key="3">
    <source>
        <dbReference type="EMBL" id="QGY45832.1"/>
    </source>
</evidence>
<reference evidence="3 4" key="1">
    <citation type="submission" date="2019-11" db="EMBL/GenBank/DDBJ databases">
        <authorList>
            <person name="Zheng R.K."/>
            <person name="Sun C.M."/>
        </authorList>
    </citation>
    <scope>NUCLEOTIDE SEQUENCE [LARGE SCALE GENOMIC DNA]</scope>
    <source>
        <strain evidence="3 4">WC007</strain>
    </source>
</reference>
<dbReference type="PROSITE" id="PS50846">
    <property type="entry name" value="HMA_2"/>
    <property type="match status" value="1"/>
</dbReference>
<feature type="domain" description="HMA" evidence="2">
    <location>
        <begin position="26"/>
        <end position="92"/>
    </location>
</feature>
<keyword evidence="4" id="KW-1185">Reference proteome</keyword>
<dbReference type="AlphaFoldDB" id="A0A6I6K090"/>
<dbReference type="InterPro" id="IPR036163">
    <property type="entry name" value="HMA_dom_sf"/>
</dbReference>
<name>A0A6I6K090_9BACT</name>
<dbReference type="GO" id="GO:0046872">
    <property type="term" value="F:metal ion binding"/>
    <property type="evidence" value="ECO:0007669"/>
    <property type="project" value="InterPro"/>
</dbReference>
<dbReference type="CDD" id="cd00371">
    <property type="entry name" value="HMA"/>
    <property type="match status" value="1"/>
</dbReference>
<evidence type="ECO:0000256" key="1">
    <source>
        <dbReference type="SAM" id="SignalP"/>
    </source>
</evidence>
<organism evidence="3 4">
    <name type="scientific">Maribellus comscasis</name>
    <dbReference type="NCBI Taxonomy" id="2681766"/>
    <lineage>
        <taxon>Bacteria</taxon>
        <taxon>Pseudomonadati</taxon>
        <taxon>Bacteroidota</taxon>
        <taxon>Bacteroidia</taxon>
        <taxon>Marinilabiliales</taxon>
        <taxon>Prolixibacteraceae</taxon>
        <taxon>Maribellus</taxon>
    </lineage>
</organism>
<dbReference type="EMBL" id="CP046401">
    <property type="protein sequence ID" value="QGY45832.1"/>
    <property type="molecule type" value="Genomic_DNA"/>
</dbReference>
<evidence type="ECO:0000313" key="4">
    <source>
        <dbReference type="Proteomes" id="UP000428260"/>
    </source>
</evidence>
<accession>A0A6I6K090</accession>
<dbReference type="KEGG" id="mcos:GM418_19780"/>
<sequence>MKKKVFLSMIAVAVLSITAFGNSKTEKIEKFKVKGTCSTCETRIEKAAKGVAGVTFAEWSEETQMIAVSFDDSKTDVHKIHMAIAKSGHDTEMHKAKDEDYNRLNACCKYDRTGLNIEMGGHEGHNH</sequence>
<dbReference type="Pfam" id="PF00403">
    <property type="entry name" value="HMA"/>
    <property type="match status" value="1"/>
</dbReference>
<keyword evidence="1" id="KW-0732">Signal</keyword>